<evidence type="ECO:0000313" key="2">
    <source>
        <dbReference type="Proteomes" id="UP000552560"/>
    </source>
</evidence>
<dbReference type="Proteomes" id="UP000552560">
    <property type="component" value="Unassembled WGS sequence"/>
</dbReference>
<dbReference type="InterPro" id="IPR046901">
    <property type="entry name" value="ABC-3C_MC5"/>
</dbReference>
<organism evidence="1 2">
    <name type="scientific">Pseudomonas veronii</name>
    <dbReference type="NCBI Taxonomy" id="76761"/>
    <lineage>
        <taxon>Bacteria</taxon>
        <taxon>Pseudomonadati</taxon>
        <taxon>Pseudomonadota</taxon>
        <taxon>Gammaproteobacteria</taxon>
        <taxon>Pseudomonadales</taxon>
        <taxon>Pseudomonadaceae</taxon>
        <taxon>Pseudomonas</taxon>
    </lineage>
</organism>
<dbReference type="AlphaFoldDB" id="A0A7Y1F6U6"/>
<sequence>MIQITFQAAFDPFHASFRFLRLIEITKELGELTIDQARILDFYLLFPFRAGEIKLLAGHRKYKRVASDFMHLKPYGELPSSFVLFSRMQNIQVAALDTLTDNGYLAVDKYEHKIIKSTGKIAAPEISMRINELNSEQSILVEFIRVLSAEYSMYGRDGLKARTGLLEYRYDTI</sequence>
<dbReference type="EMBL" id="JAAQWE010000055">
    <property type="protein sequence ID" value="NMY01062.1"/>
    <property type="molecule type" value="Genomic_DNA"/>
</dbReference>
<protein>
    <submittedName>
        <fullName evidence="1">Uncharacterized protein</fullName>
    </submittedName>
</protein>
<reference evidence="1 2" key="1">
    <citation type="journal article" date="2020" name="Front. Microbiol.">
        <title>Genetic Organization of the aprX-lipA2 Operon Affects the Proteolytic Potential of Pseudomonas Species in Milk.</title>
        <authorList>
            <person name="Maier C."/>
            <person name="Huptas C."/>
            <person name="von Neubeck M."/>
            <person name="Scherer S."/>
            <person name="Wenning M."/>
            <person name="Lucking G."/>
        </authorList>
    </citation>
    <scope>NUCLEOTIDE SEQUENCE [LARGE SCALE GENOMIC DNA]</scope>
    <source>
        <strain evidence="1 2">WS 4671</strain>
    </source>
</reference>
<comment type="caution">
    <text evidence="1">The sequence shown here is derived from an EMBL/GenBank/DDBJ whole genome shotgun (WGS) entry which is preliminary data.</text>
</comment>
<accession>A0A7Y1F6U6</accession>
<name>A0A7Y1F6U6_PSEVE</name>
<dbReference type="Pfam" id="PF20291">
    <property type="entry name" value="MC5"/>
    <property type="match status" value="1"/>
</dbReference>
<dbReference type="RefSeq" id="WP_169850835.1">
    <property type="nucleotide sequence ID" value="NZ_JAAQWE010000055.1"/>
</dbReference>
<evidence type="ECO:0000313" key="1">
    <source>
        <dbReference type="EMBL" id="NMY01062.1"/>
    </source>
</evidence>
<proteinExistence type="predicted"/>
<gene>
    <name evidence="1" type="ORF">HBO43_31280</name>
</gene>